<evidence type="ECO:0000313" key="3">
    <source>
        <dbReference type="Proteomes" id="UP000053201"/>
    </source>
</evidence>
<dbReference type="AlphaFoldDB" id="A0A0L0H8A3"/>
<dbReference type="OMA" id="MAPDIHD"/>
<dbReference type="VEuPathDB" id="FungiDB:SPPG_06751"/>
<proteinExistence type="predicted"/>
<dbReference type="InParanoid" id="A0A0L0H8A3"/>
<evidence type="ECO:0000256" key="1">
    <source>
        <dbReference type="SAM" id="MobiDB-lite"/>
    </source>
</evidence>
<protein>
    <submittedName>
        <fullName evidence="2">Uncharacterized protein</fullName>
    </submittedName>
</protein>
<name>A0A0L0H8A3_SPIPD</name>
<keyword evidence="3" id="KW-1185">Reference proteome</keyword>
<accession>A0A0L0H8A3</accession>
<dbReference type="Proteomes" id="UP000053201">
    <property type="component" value="Unassembled WGS sequence"/>
</dbReference>
<feature type="compositionally biased region" description="Polar residues" evidence="1">
    <location>
        <begin position="68"/>
        <end position="83"/>
    </location>
</feature>
<gene>
    <name evidence="2" type="ORF">SPPG_06751</name>
</gene>
<dbReference type="OrthoDB" id="9991317at2759"/>
<sequence length="303" mass="32542">MKQTTAKAAPSARTPTVAGKPKVTESKSGPGGGSGLRDKAASSRPASAAGKKNVDKTVPAVGKAPSTVAATKSAARSTPTAISRTPLIKASSNLPEEPSSNVSPASVQEPAEVQQVGNINVQEKSFEPRIGLARVLTRRLALTQDTNTLSTSGSVDTTSLKADIENYYREAIGLCPRYHDAYIELGGFLEQHTSLVAAADLYATFPFERNTDPKLPETSQDDLYIDSEITRIFMKLKRFRDPVLIRSLIAEGRAMGIGVLGKNIETLDAAGENKTLMEVYAGVNRKALDDPEMVAFFKIKYWI</sequence>
<dbReference type="eggNOG" id="ENOG502QTA2">
    <property type="taxonomic scope" value="Eukaryota"/>
</dbReference>
<evidence type="ECO:0000313" key="2">
    <source>
        <dbReference type="EMBL" id="KNC97750.1"/>
    </source>
</evidence>
<organism evidence="2 3">
    <name type="scientific">Spizellomyces punctatus (strain DAOM BR117)</name>
    <dbReference type="NCBI Taxonomy" id="645134"/>
    <lineage>
        <taxon>Eukaryota</taxon>
        <taxon>Fungi</taxon>
        <taxon>Fungi incertae sedis</taxon>
        <taxon>Chytridiomycota</taxon>
        <taxon>Chytridiomycota incertae sedis</taxon>
        <taxon>Chytridiomycetes</taxon>
        <taxon>Spizellomycetales</taxon>
        <taxon>Spizellomycetaceae</taxon>
        <taxon>Spizellomyces</taxon>
    </lineage>
</organism>
<reference evidence="2 3" key="1">
    <citation type="submission" date="2009-08" db="EMBL/GenBank/DDBJ databases">
        <title>The Genome Sequence of Spizellomyces punctatus strain DAOM BR117.</title>
        <authorList>
            <consortium name="The Broad Institute Genome Sequencing Platform"/>
            <person name="Russ C."/>
            <person name="Cuomo C."/>
            <person name="Shea T."/>
            <person name="Young S.K."/>
            <person name="Zeng Q."/>
            <person name="Koehrsen M."/>
            <person name="Haas B."/>
            <person name="Borodovsky M."/>
            <person name="Guigo R."/>
            <person name="Alvarado L."/>
            <person name="Berlin A."/>
            <person name="Bochicchio J."/>
            <person name="Borenstein D."/>
            <person name="Chapman S."/>
            <person name="Chen Z."/>
            <person name="Engels R."/>
            <person name="Freedman E."/>
            <person name="Gellesch M."/>
            <person name="Goldberg J."/>
            <person name="Griggs A."/>
            <person name="Gujja S."/>
            <person name="Heiman D."/>
            <person name="Hepburn T."/>
            <person name="Howarth C."/>
            <person name="Jen D."/>
            <person name="Larson L."/>
            <person name="Lewis B."/>
            <person name="Mehta T."/>
            <person name="Park D."/>
            <person name="Pearson M."/>
            <person name="Roberts A."/>
            <person name="Saif S."/>
            <person name="Shenoy N."/>
            <person name="Sisk P."/>
            <person name="Stolte C."/>
            <person name="Sykes S."/>
            <person name="Thomson T."/>
            <person name="Walk T."/>
            <person name="White J."/>
            <person name="Yandava C."/>
            <person name="Burger G."/>
            <person name="Gray M.W."/>
            <person name="Holland P.W.H."/>
            <person name="King N."/>
            <person name="Lang F.B.F."/>
            <person name="Roger A.J."/>
            <person name="Ruiz-Trillo I."/>
            <person name="Lander E."/>
            <person name="Nusbaum C."/>
        </authorList>
    </citation>
    <scope>NUCLEOTIDE SEQUENCE [LARGE SCALE GENOMIC DNA]</scope>
    <source>
        <strain evidence="2 3">DAOM BR117</strain>
    </source>
</reference>
<feature type="compositionally biased region" description="Polar residues" evidence="1">
    <location>
        <begin position="90"/>
        <end position="106"/>
    </location>
</feature>
<dbReference type="EMBL" id="KQ257462">
    <property type="protein sequence ID" value="KNC97750.1"/>
    <property type="molecule type" value="Genomic_DNA"/>
</dbReference>
<dbReference type="GeneID" id="27690034"/>
<dbReference type="STRING" id="645134.A0A0L0H8A3"/>
<feature type="region of interest" description="Disordered" evidence="1">
    <location>
        <begin position="1"/>
        <end position="106"/>
    </location>
</feature>
<dbReference type="RefSeq" id="XP_016605790.1">
    <property type="nucleotide sequence ID" value="XM_016754952.1"/>
</dbReference>